<organism evidence="1 2">
    <name type="scientific">Artomyces pyxidatus</name>
    <dbReference type="NCBI Taxonomy" id="48021"/>
    <lineage>
        <taxon>Eukaryota</taxon>
        <taxon>Fungi</taxon>
        <taxon>Dikarya</taxon>
        <taxon>Basidiomycota</taxon>
        <taxon>Agaricomycotina</taxon>
        <taxon>Agaricomycetes</taxon>
        <taxon>Russulales</taxon>
        <taxon>Auriscalpiaceae</taxon>
        <taxon>Artomyces</taxon>
    </lineage>
</organism>
<comment type="caution">
    <text evidence="1">The sequence shown here is derived from an EMBL/GenBank/DDBJ whole genome shotgun (WGS) entry which is preliminary data.</text>
</comment>
<sequence>MDTPAEETDLESVVSERSPSTANTKLPRHPACERCAERGLSCIPDANTSNTCTNCRKAHVTCSFTPASSSTRQDKREPPKSKLSLKFEAIVDPTTITDSPEPLSPIKNNNATTRSRDIPLLPSAALGKEHEETAEGGRGEDDRRSNTTVTKGKSRRRTSMARIRERIRRIEEKAKDVVNELSALKEYAG</sequence>
<accession>A0ACB8SPM5</accession>
<dbReference type="EMBL" id="MU277241">
    <property type="protein sequence ID" value="KAI0057900.1"/>
    <property type="molecule type" value="Genomic_DNA"/>
</dbReference>
<reference evidence="1" key="2">
    <citation type="journal article" date="2022" name="New Phytol.">
        <title>Evolutionary transition to the ectomycorrhizal habit in the genomes of a hyperdiverse lineage of mushroom-forming fungi.</title>
        <authorList>
            <person name="Looney B."/>
            <person name="Miyauchi S."/>
            <person name="Morin E."/>
            <person name="Drula E."/>
            <person name="Courty P.E."/>
            <person name="Kohler A."/>
            <person name="Kuo A."/>
            <person name="LaButti K."/>
            <person name="Pangilinan J."/>
            <person name="Lipzen A."/>
            <person name="Riley R."/>
            <person name="Andreopoulos W."/>
            <person name="He G."/>
            <person name="Johnson J."/>
            <person name="Nolan M."/>
            <person name="Tritt A."/>
            <person name="Barry K.W."/>
            <person name="Grigoriev I.V."/>
            <person name="Nagy L.G."/>
            <person name="Hibbett D."/>
            <person name="Henrissat B."/>
            <person name="Matheny P.B."/>
            <person name="Labbe J."/>
            <person name="Martin F.M."/>
        </authorList>
    </citation>
    <scope>NUCLEOTIDE SEQUENCE</scope>
    <source>
        <strain evidence="1">HHB10654</strain>
    </source>
</reference>
<evidence type="ECO:0000313" key="1">
    <source>
        <dbReference type="EMBL" id="KAI0057900.1"/>
    </source>
</evidence>
<proteinExistence type="predicted"/>
<dbReference type="Proteomes" id="UP000814140">
    <property type="component" value="Unassembled WGS sequence"/>
</dbReference>
<keyword evidence="2" id="KW-1185">Reference proteome</keyword>
<evidence type="ECO:0000313" key="2">
    <source>
        <dbReference type="Proteomes" id="UP000814140"/>
    </source>
</evidence>
<name>A0ACB8SPM5_9AGAM</name>
<gene>
    <name evidence="1" type="ORF">BV25DRAFT_1919768</name>
</gene>
<reference evidence="1" key="1">
    <citation type="submission" date="2021-03" db="EMBL/GenBank/DDBJ databases">
        <authorList>
            <consortium name="DOE Joint Genome Institute"/>
            <person name="Ahrendt S."/>
            <person name="Looney B.P."/>
            <person name="Miyauchi S."/>
            <person name="Morin E."/>
            <person name="Drula E."/>
            <person name="Courty P.E."/>
            <person name="Chicoki N."/>
            <person name="Fauchery L."/>
            <person name="Kohler A."/>
            <person name="Kuo A."/>
            <person name="Labutti K."/>
            <person name="Pangilinan J."/>
            <person name="Lipzen A."/>
            <person name="Riley R."/>
            <person name="Andreopoulos W."/>
            <person name="He G."/>
            <person name="Johnson J."/>
            <person name="Barry K.W."/>
            <person name="Grigoriev I.V."/>
            <person name="Nagy L."/>
            <person name="Hibbett D."/>
            <person name="Henrissat B."/>
            <person name="Matheny P.B."/>
            <person name="Labbe J."/>
            <person name="Martin F."/>
        </authorList>
    </citation>
    <scope>NUCLEOTIDE SEQUENCE</scope>
    <source>
        <strain evidence="1">HHB10654</strain>
    </source>
</reference>
<protein>
    <submittedName>
        <fullName evidence="1">Uncharacterized protein</fullName>
    </submittedName>
</protein>